<keyword evidence="3" id="KW-1185">Reference proteome</keyword>
<dbReference type="EMBL" id="JAEAOA010000710">
    <property type="protein sequence ID" value="KAK3607037.1"/>
    <property type="molecule type" value="Genomic_DNA"/>
</dbReference>
<sequence>MPKLFCFVFREGEGRAKLVAQRTKIQELQGATKRLSITSEKDEDENDKVSTFSSSCSLKSLVVSIEDSGYLYGSSDSSQSDYSLVDISNTNSKLCTCLSELHDTQASPGACSQFLTQTWQVQSSPFNRNQVSSASPTAEAETWTASPNTDIQQNSPSSIIPAQKQNFISTQSSNFDKFDNGVGTLCHAGSFPPKLKTFSSAGDCSCGSCSNDDYHSPNSNSSSKLSVSSSTVGKKRQRQDSLDELDSLYGMALGATDSSDINLETDEKDEHSAQGIMGFCDGIYELSNSRNYRPDVTKPVAHREERHGMSRLRQLLESEPGTIFYNN</sequence>
<evidence type="ECO:0000256" key="1">
    <source>
        <dbReference type="SAM" id="MobiDB-lite"/>
    </source>
</evidence>
<protein>
    <submittedName>
        <fullName evidence="2">Uncharacterized protein</fullName>
    </submittedName>
</protein>
<feature type="compositionally biased region" description="Polar residues" evidence="1">
    <location>
        <begin position="143"/>
        <end position="156"/>
    </location>
</feature>
<evidence type="ECO:0000313" key="2">
    <source>
        <dbReference type="EMBL" id="KAK3607037.1"/>
    </source>
</evidence>
<evidence type="ECO:0000313" key="3">
    <source>
        <dbReference type="Proteomes" id="UP001195483"/>
    </source>
</evidence>
<dbReference type="AlphaFoldDB" id="A0AAE0WB34"/>
<feature type="compositionally biased region" description="Polar residues" evidence="1">
    <location>
        <begin position="127"/>
        <end position="136"/>
    </location>
</feature>
<dbReference type="Proteomes" id="UP001195483">
    <property type="component" value="Unassembled WGS sequence"/>
</dbReference>
<comment type="caution">
    <text evidence="2">The sequence shown here is derived from an EMBL/GenBank/DDBJ whole genome shotgun (WGS) entry which is preliminary data.</text>
</comment>
<reference evidence="2" key="2">
    <citation type="journal article" date="2021" name="Genome Biol. Evol.">
        <title>Developing a high-quality reference genome for a parasitic bivalve with doubly uniparental inheritance (Bivalvia: Unionida).</title>
        <authorList>
            <person name="Smith C.H."/>
        </authorList>
    </citation>
    <scope>NUCLEOTIDE SEQUENCE</scope>
    <source>
        <strain evidence="2">CHS0354</strain>
        <tissue evidence="2">Mantle</tissue>
    </source>
</reference>
<reference evidence="2" key="3">
    <citation type="submission" date="2023-05" db="EMBL/GenBank/DDBJ databases">
        <authorList>
            <person name="Smith C.H."/>
        </authorList>
    </citation>
    <scope>NUCLEOTIDE SEQUENCE</scope>
    <source>
        <strain evidence="2">CHS0354</strain>
        <tissue evidence="2">Mantle</tissue>
    </source>
</reference>
<feature type="compositionally biased region" description="Low complexity" evidence="1">
    <location>
        <begin position="214"/>
        <end position="230"/>
    </location>
</feature>
<proteinExistence type="predicted"/>
<organism evidence="2 3">
    <name type="scientific">Potamilus streckersoni</name>
    <dbReference type="NCBI Taxonomy" id="2493646"/>
    <lineage>
        <taxon>Eukaryota</taxon>
        <taxon>Metazoa</taxon>
        <taxon>Spiralia</taxon>
        <taxon>Lophotrochozoa</taxon>
        <taxon>Mollusca</taxon>
        <taxon>Bivalvia</taxon>
        <taxon>Autobranchia</taxon>
        <taxon>Heteroconchia</taxon>
        <taxon>Palaeoheterodonta</taxon>
        <taxon>Unionida</taxon>
        <taxon>Unionoidea</taxon>
        <taxon>Unionidae</taxon>
        <taxon>Ambleminae</taxon>
        <taxon>Lampsilini</taxon>
        <taxon>Potamilus</taxon>
    </lineage>
</organism>
<name>A0AAE0WB34_9BIVA</name>
<feature type="region of interest" description="Disordered" evidence="1">
    <location>
        <begin position="127"/>
        <end position="156"/>
    </location>
</feature>
<gene>
    <name evidence="2" type="ORF">CHS0354_011597</name>
</gene>
<feature type="region of interest" description="Disordered" evidence="1">
    <location>
        <begin position="214"/>
        <end position="241"/>
    </location>
</feature>
<accession>A0AAE0WB34</accession>
<reference evidence="2" key="1">
    <citation type="journal article" date="2021" name="Genome Biol. Evol.">
        <title>A High-Quality Reference Genome for a Parasitic Bivalve with Doubly Uniparental Inheritance (Bivalvia: Unionida).</title>
        <authorList>
            <person name="Smith C.H."/>
        </authorList>
    </citation>
    <scope>NUCLEOTIDE SEQUENCE</scope>
    <source>
        <strain evidence="2">CHS0354</strain>
    </source>
</reference>